<dbReference type="InterPro" id="IPR000644">
    <property type="entry name" value="CBS_dom"/>
</dbReference>
<feature type="domain" description="CBS" evidence="11">
    <location>
        <begin position="221"/>
        <end position="280"/>
    </location>
</feature>
<dbReference type="GeneID" id="35803330"/>
<dbReference type="GO" id="GO:0005886">
    <property type="term" value="C:plasma membrane"/>
    <property type="evidence" value="ECO:0007669"/>
    <property type="project" value="TreeGrafter"/>
</dbReference>
<evidence type="ECO:0000256" key="7">
    <source>
        <dbReference type="ARBA" id="ARBA00023136"/>
    </source>
</evidence>
<feature type="domain" description="CBS" evidence="11">
    <location>
        <begin position="288"/>
        <end position="345"/>
    </location>
</feature>
<dbReference type="Pfam" id="PF00571">
    <property type="entry name" value="CBS"/>
    <property type="match status" value="2"/>
</dbReference>
<dbReference type="PANTHER" id="PTHR22777:SF17">
    <property type="entry name" value="UPF0053 PROTEIN SLL0260"/>
    <property type="match status" value="1"/>
</dbReference>
<feature type="transmembrane region" description="Helical" evidence="10">
    <location>
        <begin position="6"/>
        <end position="28"/>
    </location>
</feature>
<dbReference type="PROSITE" id="PS51846">
    <property type="entry name" value="CNNM"/>
    <property type="match status" value="1"/>
</dbReference>
<dbReference type="Gene3D" id="3.10.580.10">
    <property type="entry name" value="CBS-domain"/>
    <property type="match status" value="1"/>
</dbReference>
<proteinExistence type="inferred from homology"/>
<name>A0AB36TDL7_ACETH</name>
<keyword evidence="7 9" id="KW-0472">Membrane</keyword>
<reference evidence="13 14" key="1">
    <citation type="submission" date="2017-09" db="EMBL/GenBank/DDBJ databases">
        <title>Evaluation of Pacific Biosciences Sequencing Technology to Finishing C. thermocellum Genome Sequences.</title>
        <authorList>
            <person name="Brown S."/>
        </authorList>
    </citation>
    <scope>NUCLEOTIDE SEQUENCE [LARGE SCALE GENOMIC DNA]</scope>
    <source>
        <strain evidence="13 14">AD2</strain>
    </source>
</reference>
<evidence type="ECO:0000256" key="1">
    <source>
        <dbReference type="ARBA" id="ARBA00004141"/>
    </source>
</evidence>
<dbReference type="InterPro" id="IPR044751">
    <property type="entry name" value="Ion_transp-like_CBS"/>
</dbReference>
<dbReference type="SMART" id="SM01091">
    <property type="entry name" value="CorC_HlyC"/>
    <property type="match status" value="1"/>
</dbReference>
<dbReference type="InterPro" id="IPR046342">
    <property type="entry name" value="CBS_dom_sf"/>
</dbReference>
<evidence type="ECO:0000259" key="11">
    <source>
        <dbReference type="PROSITE" id="PS51371"/>
    </source>
</evidence>
<evidence type="ECO:0000313" key="14">
    <source>
        <dbReference type="Proteomes" id="UP000223596"/>
    </source>
</evidence>
<evidence type="ECO:0000256" key="6">
    <source>
        <dbReference type="ARBA" id="ARBA00023122"/>
    </source>
</evidence>
<comment type="subcellular location">
    <subcellularLocation>
        <location evidence="1">Membrane</location>
        <topology evidence="1">Multi-pass membrane protein</topology>
    </subcellularLocation>
</comment>
<dbReference type="CDD" id="cd04590">
    <property type="entry name" value="CBS_pair_CorC_HlyC_assoc"/>
    <property type="match status" value="1"/>
</dbReference>
<dbReference type="Pfam" id="PF01595">
    <property type="entry name" value="CNNM"/>
    <property type="match status" value="1"/>
</dbReference>
<keyword evidence="3 9" id="KW-0812">Transmembrane</keyword>
<keyword evidence="6 8" id="KW-0129">CBS domain</keyword>
<gene>
    <name evidence="13" type="ORF">M972_11425</name>
</gene>
<feature type="domain" description="CNNM transmembrane" evidence="12">
    <location>
        <begin position="1"/>
        <end position="202"/>
    </location>
</feature>
<dbReference type="InterPro" id="IPR002550">
    <property type="entry name" value="CNNM"/>
</dbReference>
<dbReference type="Gene3D" id="3.30.465.10">
    <property type="match status" value="1"/>
</dbReference>
<evidence type="ECO:0000256" key="8">
    <source>
        <dbReference type="PROSITE-ProRule" id="PRU00703"/>
    </source>
</evidence>
<keyword evidence="5 9" id="KW-1133">Transmembrane helix</keyword>
<feature type="transmembrane region" description="Helical" evidence="10">
    <location>
        <begin position="104"/>
        <end position="124"/>
    </location>
</feature>
<feature type="transmembrane region" description="Helical" evidence="10">
    <location>
        <begin position="58"/>
        <end position="77"/>
    </location>
</feature>
<dbReference type="Pfam" id="PF03471">
    <property type="entry name" value="CorC_HlyC"/>
    <property type="match status" value="1"/>
</dbReference>
<organism evidence="13 14">
    <name type="scientific">Acetivibrio thermocellus AD2</name>
    <dbReference type="NCBI Taxonomy" id="1138384"/>
    <lineage>
        <taxon>Bacteria</taxon>
        <taxon>Bacillati</taxon>
        <taxon>Bacillota</taxon>
        <taxon>Clostridia</taxon>
        <taxon>Eubacteriales</taxon>
        <taxon>Oscillospiraceae</taxon>
        <taxon>Acetivibrio</taxon>
    </lineage>
</organism>
<sequence length="433" mass="48701">MFVEILVLILLIVLNGFFAASEIALISLNDNKLRLMGNEKSKKKIEILKKLLSEPGRFLATIQIGITLGGTLSSAFASESFSDRLAGLIKQTGVPVPDAVLKTLSMIFVSVILSYFSLVIGELVPKRLAMKKEEAISMFAARPLYILSVVTYPAVKLLNASTNLIVRLFGIDPNADEEEVTEEEIRMMVDVGEEKGTIQENEKEMINNIFDFDNKTVMDIMTHRTDIVALPVDASLDEVISLFNEEKYTRIPVYEESIDNIVGILHVKDLIKYIGVGSDTADFDLRKIIRKPYNVPWSKKADELFSELQKNKVHMAIIIDEYGGTAGIVTVEDLVEEIVGNIFDEYDEEEKDFEKLDESTYIFSGTAGLDVLNEWADAQLPEDEYDTLSGFIISQLGRIPEYDEKPEIEFNGLLFKVEEVSEKRIEKIKVCRA</sequence>
<dbReference type="EMBL" id="PDBW01000001">
    <property type="protein sequence ID" value="PFH01686.1"/>
    <property type="molecule type" value="Genomic_DNA"/>
</dbReference>
<evidence type="ECO:0000256" key="10">
    <source>
        <dbReference type="SAM" id="Phobius"/>
    </source>
</evidence>
<dbReference type="InterPro" id="IPR036318">
    <property type="entry name" value="FAD-bd_PCMH-like_sf"/>
</dbReference>
<keyword evidence="4" id="KW-0677">Repeat</keyword>
<evidence type="ECO:0000256" key="9">
    <source>
        <dbReference type="PROSITE-ProRule" id="PRU01193"/>
    </source>
</evidence>
<dbReference type="InterPro" id="IPR005170">
    <property type="entry name" value="Transptr-assoc_dom"/>
</dbReference>
<comment type="caution">
    <text evidence="13">The sequence shown here is derived from an EMBL/GenBank/DDBJ whole genome shotgun (WGS) entry which is preliminary data.</text>
</comment>
<dbReference type="AlphaFoldDB" id="A0AB36TDL7"/>
<evidence type="ECO:0000256" key="4">
    <source>
        <dbReference type="ARBA" id="ARBA00022737"/>
    </source>
</evidence>
<dbReference type="InterPro" id="IPR016169">
    <property type="entry name" value="FAD-bd_PCMH_sub2"/>
</dbReference>
<dbReference type="SUPFAM" id="SSF54631">
    <property type="entry name" value="CBS-domain pair"/>
    <property type="match status" value="1"/>
</dbReference>
<dbReference type="Proteomes" id="UP000223596">
    <property type="component" value="Unassembled WGS sequence"/>
</dbReference>
<dbReference type="SUPFAM" id="SSF56176">
    <property type="entry name" value="FAD-binding/transporter-associated domain-like"/>
    <property type="match status" value="1"/>
</dbReference>
<dbReference type="PROSITE" id="PS51371">
    <property type="entry name" value="CBS"/>
    <property type="match status" value="2"/>
</dbReference>
<evidence type="ECO:0000259" key="12">
    <source>
        <dbReference type="PROSITE" id="PS51846"/>
    </source>
</evidence>
<dbReference type="RefSeq" id="WP_003514543.1">
    <property type="nucleotide sequence ID" value="NZ_CP013828.1"/>
</dbReference>
<protein>
    <submittedName>
        <fullName evidence="13">Hemolysin</fullName>
    </submittedName>
</protein>
<evidence type="ECO:0000313" key="13">
    <source>
        <dbReference type="EMBL" id="PFH01686.1"/>
    </source>
</evidence>
<evidence type="ECO:0000256" key="2">
    <source>
        <dbReference type="ARBA" id="ARBA00006337"/>
    </source>
</evidence>
<accession>A0AB36TDL7</accession>
<dbReference type="FunFam" id="3.10.580.10:FF:000002">
    <property type="entry name" value="Magnesium/cobalt efflux protein CorC"/>
    <property type="match status" value="1"/>
</dbReference>
<dbReference type="GO" id="GO:0050660">
    <property type="term" value="F:flavin adenine dinucleotide binding"/>
    <property type="evidence" value="ECO:0007669"/>
    <property type="project" value="InterPro"/>
</dbReference>
<comment type="similarity">
    <text evidence="2">Belongs to the UPF0053 family.</text>
</comment>
<dbReference type="SMART" id="SM00116">
    <property type="entry name" value="CBS"/>
    <property type="match status" value="2"/>
</dbReference>
<evidence type="ECO:0000256" key="5">
    <source>
        <dbReference type="ARBA" id="ARBA00022989"/>
    </source>
</evidence>
<evidence type="ECO:0000256" key="3">
    <source>
        <dbReference type="ARBA" id="ARBA00022692"/>
    </source>
</evidence>
<dbReference type="PANTHER" id="PTHR22777">
    <property type="entry name" value="HEMOLYSIN-RELATED"/>
    <property type="match status" value="1"/>
</dbReference>